<dbReference type="SMART" id="SM00421">
    <property type="entry name" value="HTH_LUXR"/>
    <property type="match status" value="1"/>
</dbReference>
<organism evidence="5 6">
    <name type="scientific">Rhizobium rosettiformans W3</name>
    <dbReference type="NCBI Taxonomy" id="538378"/>
    <lineage>
        <taxon>Bacteria</taxon>
        <taxon>Pseudomonadati</taxon>
        <taxon>Pseudomonadota</taxon>
        <taxon>Alphaproteobacteria</taxon>
        <taxon>Hyphomicrobiales</taxon>
        <taxon>Rhizobiaceae</taxon>
        <taxon>Rhizobium/Agrobacterium group</taxon>
        <taxon>Rhizobium</taxon>
    </lineage>
</organism>
<gene>
    <name evidence="5" type="ORF">FAA86_14185</name>
</gene>
<accession>A0A4S8PTR7</accession>
<reference evidence="5 6" key="1">
    <citation type="submission" date="2019-04" db="EMBL/GenBank/DDBJ databases">
        <title>genome sequence of strain W3.</title>
        <authorList>
            <person name="Gao J."/>
            <person name="Sun J."/>
        </authorList>
    </citation>
    <scope>NUCLEOTIDE SEQUENCE [LARGE SCALE GENOMIC DNA]</scope>
    <source>
        <strain evidence="5 6">W3</strain>
    </source>
</reference>
<dbReference type="InterPro" id="IPR016032">
    <property type="entry name" value="Sig_transdc_resp-reg_C-effctor"/>
</dbReference>
<evidence type="ECO:0000256" key="2">
    <source>
        <dbReference type="ARBA" id="ARBA00023125"/>
    </source>
</evidence>
<keyword evidence="2" id="KW-0238">DNA-binding</keyword>
<dbReference type="PRINTS" id="PR00038">
    <property type="entry name" value="HTHLUXR"/>
</dbReference>
<protein>
    <recommendedName>
        <fullName evidence="4">HTH luxR-type domain-containing protein</fullName>
    </recommendedName>
</protein>
<dbReference type="InterPro" id="IPR036388">
    <property type="entry name" value="WH-like_DNA-bd_sf"/>
</dbReference>
<name>A0A4S8PTR7_9HYPH</name>
<dbReference type="EMBL" id="STGU01000007">
    <property type="protein sequence ID" value="THV34827.1"/>
    <property type="molecule type" value="Genomic_DNA"/>
</dbReference>
<dbReference type="GO" id="GO:0006355">
    <property type="term" value="P:regulation of DNA-templated transcription"/>
    <property type="evidence" value="ECO:0007669"/>
    <property type="project" value="InterPro"/>
</dbReference>
<dbReference type="SUPFAM" id="SSF46894">
    <property type="entry name" value="C-terminal effector domain of the bipartite response regulators"/>
    <property type="match status" value="1"/>
</dbReference>
<comment type="caution">
    <text evidence="5">The sequence shown here is derived from an EMBL/GenBank/DDBJ whole genome shotgun (WGS) entry which is preliminary data.</text>
</comment>
<dbReference type="Pfam" id="PF00196">
    <property type="entry name" value="GerE"/>
    <property type="match status" value="1"/>
</dbReference>
<evidence type="ECO:0000256" key="1">
    <source>
        <dbReference type="ARBA" id="ARBA00023015"/>
    </source>
</evidence>
<dbReference type="InterPro" id="IPR000792">
    <property type="entry name" value="Tscrpt_reg_LuxR_C"/>
</dbReference>
<evidence type="ECO:0000313" key="5">
    <source>
        <dbReference type="EMBL" id="THV34827.1"/>
    </source>
</evidence>
<dbReference type="AlphaFoldDB" id="A0A4S8PTR7"/>
<evidence type="ECO:0000313" key="6">
    <source>
        <dbReference type="Proteomes" id="UP000307378"/>
    </source>
</evidence>
<dbReference type="Gene3D" id="1.10.10.10">
    <property type="entry name" value="Winged helix-like DNA-binding domain superfamily/Winged helix DNA-binding domain"/>
    <property type="match status" value="1"/>
</dbReference>
<keyword evidence="1" id="KW-0805">Transcription regulation</keyword>
<sequence>MPSGQVKAATARLLPLKSRVSGMAAAEAYFDLLDLLDSQEILDPPAFLSLIQHAYGTGPVTYLEGDVIDGRLQARSLHFSHRTNANAFRRSLHRKAAVEQILRVLVALEPIAFSGWQKSKDHDQHLIGYPLPGRHSCLLVDLGSVPSEISAWRRAHDRDLLSLGAKLNARLASAATDGLQKRIPSTPLTRRERETLAWIAAGKSYWETAVILGISERTIRHFMANARQKLDVVTNAQAVAEAVWRGLIPRLADTQAS</sequence>
<proteinExistence type="predicted"/>
<evidence type="ECO:0000259" key="4">
    <source>
        <dbReference type="PROSITE" id="PS50043"/>
    </source>
</evidence>
<evidence type="ECO:0000256" key="3">
    <source>
        <dbReference type="ARBA" id="ARBA00023163"/>
    </source>
</evidence>
<keyword evidence="3" id="KW-0804">Transcription</keyword>
<dbReference type="PANTHER" id="PTHR44688">
    <property type="entry name" value="DNA-BINDING TRANSCRIPTIONAL ACTIVATOR DEVR_DOSR"/>
    <property type="match status" value="1"/>
</dbReference>
<feature type="domain" description="HTH luxR-type" evidence="4">
    <location>
        <begin position="181"/>
        <end position="246"/>
    </location>
</feature>
<dbReference type="PROSITE" id="PS50043">
    <property type="entry name" value="HTH_LUXR_2"/>
    <property type="match status" value="1"/>
</dbReference>
<dbReference type="CDD" id="cd06170">
    <property type="entry name" value="LuxR_C_like"/>
    <property type="match status" value="1"/>
</dbReference>
<dbReference type="GO" id="GO:0003677">
    <property type="term" value="F:DNA binding"/>
    <property type="evidence" value="ECO:0007669"/>
    <property type="project" value="UniProtKB-KW"/>
</dbReference>
<dbReference type="PANTHER" id="PTHR44688:SF16">
    <property type="entry name" value="DNA-BINDING TRANSCRIPTIONAL ACTIVATOR DEVR_DOSR"/>
    <property type="match status" value="1"/>
</dbReference>
<dbReference type="Proteomes" id="UP000307378">
    <property type="component" value="Unassembled WGS sequence"/>
</dbReference>